<dbReference type="SMART" id="SM00116">
    <property type="entry name" value="CBS"/>
    <property type="match status" value="2"/>
</dbReference>
<evidence type="ECO:0000259" key="12">
    <source>
        <dbReference type="PROSITE" id="PS51371"/>
    </source>
</evidence>
<dbReference type="PROSITE" id="PS51371">
    <property type="entry name" value="CBS"/>
    <property type="match status" value="2"/>
</dbReference>
<evidence type="ECO:0000256" key="1">
    <source>
        <dbReference type="ARBA" id="ARBA00004651"/>
    </source>
</evidence>
<dbReference type="GO" id="GO:0005886">
    <property type="term" value="C:plasma membrane"/>
    <property type="evidence" value="ECO:0007669"/>
    <property type="project" value="UniProtKB-SubCell"/>
</dbReference>
<evidence type="ECO:0000313" key="14">
    <source>
        <dbReference type="EMBL" id="TXC81840.1"/>
    </source>
</evidence>
<organism evidence="14 15">
    <name type="scientific">Luteibaculum oceani</name>
    <dbReference type="NCBI Taxonomy" id="1294296"/>
    <lineage>
        <taxon>Bacteria</taxon>
        <taxon>Pseudomonadati</taxon>
        <taxon>Bacteroidota</taxon>
        <taxon>Flavobacteriia</taxon>
        <taxon>Flavobacteriales</taxon>
        <taxon>Luteibaculaceae</taxon>
        <taxon>Luteibaculum</taxon>
    </lineage>
</organism>
<dbReference type="PANTHER" id="PTHR22777">
    <property type="entry name" value="HEMOLYSIN-RELATED"/>
    <property type="match status" value="1"/>
</dbReference>
<dbReference type="SUPFAM" id="SSF54631">
    <property type="entry name" value="CBS-domain pair"/>
    <property type="match status" value="1"/>
</dbReference>
<dbReference type="AlphaFoldDB" id="A0A5C6VAF8"/>
<evidence type="ECO:0000256" key="4">
    <source>
        <dbReference type="ARBA" id="ARBA00022692"/>
    </source>
</evidence>
<proteinExistence type="inferred from homology"/>
<feature type="transmembrane region" description="Helical" evidence="11">
    <location>
        <begin position="107"/>
        <end position="128"/>
    </location>
</feature>
<evidence type="ECO:0000256" key="2">
    <source>
        <dbReference type="ARBA" id="ARBA00006337"/>
    </source>
</evidence>
<dbReference type="SMART" id="SM01091">
    <property type="entry name" value="CorC_HlyC"/>
    <property type="match status" value="1"/>
</dbReference>
<evidence type="ECO:0000256" key="5">
    <source>
        <dbReference type="ARBA" id="ARBA00022737"/>
    </source>
</evidence>
<dbReference type="InterPro" id="IPR016169">
    <property type="entry name" value="FAD-bd_PCMH_sub2"/>
</dbReference>
<protein>
    <submittedName>
        <fullName evidence="14">Gliding motility-associated protein GldE</fullName>
    </submittedName>
</protein>
<dbReference type="InterPro" id="IPR000644">
    <property type="entry name" value="CBS_dom"/>
</dbReference>
<dbReference type="Pfam" id="PF03471">
    <property type="entry name" value="CorC_HlyC"/>
    <property type="match status" value="1"/>
</dbReference>
<evidence type="ECO:0000256" key="9">
    <source>
        <dbReference type="PROSITE-ProRule" id="PRU00703"/>
    </source>
</evidence>
<keyword evidence="5" id="KW-0677">Repeat</keyword>
<sequence length="437" mass="48959">MLEISSILPSLQEIDSGLIIALLVTVLLLFSSALISGSEVAYFSLSPGDIEELKYENSPRSNKVLELLSKPRTLLASILIANNFINIGIVLLSTVVLNGVFLFDNEIIAFVVQVVIATLLILIFGEVIPKVFASYQAKGVAIRLSGLLNILCTIFNPLSKVLVSSTGYLESRFTPKSNNISVDELEQALDLTEDEQSNEEEQRILRGIVKFGNTEVRQIMTARVDVIAVDISFEYPQLYKTIMDSGYSRIPVFEDNFDNIKGILYIKDLLDFLDQEAPDWKSLIREPYFIPETKKIVDLLKEFQERKIHMAVVLDEYGGTMGIITLEDVVEEIVGDISDEFDDDELVYSKIDDNTYVFEGKTQLVDIYKILEISGEEFEAASGDNGTIAGFVVEMAGKIPMKNEKFNFGNCTLTVEAADKRKVKRVKLRINNDDKNE</sequence>
<evidence type="ECO:0000256" key="11">
    <source>
        <dbReference type="SAM" id="Phobius"/>
    </source>
</evidence>
<evidence type="ECO:0000256" key="8">
    <source>
        <dbReference type="ARBA" id="ARBA00023136"/>
    </source>
</evidence>
<evidence type="ECO:0000256" key="10">
    <source>
        <dbReference type="PROSITE-ProRule" id="PRU01193"/>
    </source>
</evidence>
<gene>
    <name evidence="14" type="primary">gldE</name>
    <name evidence="14" type="ORF">FRX97_04645</name>
</gene>
<keyword evidence="7 9" id="KW-0129">CBS domain</keyword>
<feature type="transmembrane region" description="Helical" evidence="11">
    <location>
        <begin position="73"/>
        <end position="101"/>
    </location>
</feature>
<keyword evidence="4 10" id="KW-0812">Transmembrane</keyword>
<evidence type="ECO:0000313" key="15">
    <source>
        <dbReference type="Proteomes" id="UP000321168"/>
    </source>
</evidence>
<evidence type="ECO:0000259" key="13">
    <source>
        <dbReference type="PROSITE" id="PS51846"/>
    </source>
</evidence>
<dbReference type="Pfam" id="PF00571">
    <property type="entry name" value="CBS"/>
    <property type="match status" value="2"/>
</dbReference>
<keyword evidence="6 10" id="KW-1133">Transmembrane helix</keyword>
<dbReference type="Gene3D" id="3.30.465.10">
    <property type="match status" value="1"/>
</dbReference>
<comment type="similarity">
    <text evidence="2">Belongs to the UPF0053 family.</text>
</comment>
<dbReference type="Pfam" id="PF01595">
    <property type="entry name" value="CNNM"/>
    <property type="match status" value="1"/>
</dbReference>
<feature type="domain" description="CBS" evidence="12">
    <location>
        <begin position="220"/>
        <end position="282"/>
    </location>
</feature>
<evidence type="ECO:0000256" key="7">
    <source>
        <dbReference type="ARBA" id="ARBA00023122"/>
    </source>
</evidence>
<evidence type="ECO:0000256" key="3">
    <source>
        <dbReference type="ARBA" id="ARBA00022475"/>
    </source>
</evidence>
<reference evidence="14 15" key="1">
    <citation type="submission" date="2019-08" db="EMBL/GenBank/DDBJ databases">
        <title>Genome of Luteibaculum oceani JCM 18817.</title>
        <authorList>
            <person name="Bowman J.P."/>
        </authorList>
    </citation>
    <scope>NUCLEOTIDE SEQUENCE [LARGE SCALE GENOMIC DNA]</scope>
    <source>
        <strain evidence="14 15">JCM 18817</strain>
    </source>
</reference>
<feature type="domain" description="CBS" evidence="12">
    <location>
        <begin position="283"/>
        <end position="340"/>
    </location>
</feature>
<dbReference type="InterPro" id="IPR036318">
    <property type="entry name" value="FAD-bd_PCMH-like_sf"/>
</dbReference>
<dbReference type="InterPro" id="IPR005170">
    <property type="entry name" value="Transptr-assoc_dom"/>
</dbReference>
<dbReference type="FunFam" id="3.10.580.10:FF:000002">
    <property type="entry name" value="Magnesium/cobalt efflux protein CorC"/>
    <property type="match status" value="1"/>
</dbReference>
<dbReference type="CDD" id="cd04590">
    <property type="entry name" value="CBS_pair_CorC_HlyC_assoc"/>
    <property type="match status" value="1"/>
</dbReference>
<dbReference type="InterPro" id="IPR046342">
    <property type="entry name" value="CBS_dom_sf"/>
</dbReference>
<dbReference type="InterPro" id="IPR002550">
    <property type="entry name" value="CNNM"/>
</dbReference>
<comment type="caution">
    <text evidence="14">The sequence shown here is derived from an EMBL/GenBank/DDBJ whole genome shotgun (WGS) entry which is preliminary data.</text>
</comment>
<dbReference type="InterPro" id="IPR044751">
    <property type="entry name" value="Ion_transp-like_CBS"/>
</dbReference>
<dbReference type="EMBL" id="VORB01000003">
    <property type="protein sequence ID" value="TXC81840.1"/>
    <property type="molecule type" value="Genomic_DNA"/>
</dbReference>
<dbReference type="GO" id="GO:0050660">
    <property type="term" value="F:flavin adenine dinucleotide binding"/>
    <property type="evidence" value="ECO:0007669"/>
    <property type="project" value="InterPro"/>
</dbReference>
<accession>A0A5C6VAF8</accession>
<keyword evidence="3" id="KW-1003">Cell membrane</keyword>
<dbReference type="NCBIfam" id="TIGR03520">
    <property type="entry name" value="GldE"/>
    <property type="match status" value="1"/>
</dbReference>
<dbReference type="Proteomes" id="UP000321168">
    <property type="component" value="Unassembled WGS sequence"/>
</dbReference>
<dbReference type="PROSITE" id="PS51846">
    <property type="entry name" value="CNNM"/>
    <property type="match status" value="1"/>
</dbReference>
<dbReference type="PANTHER" id="PTHR22777:SF32">
    <property type="entry name" value="UPF0053 INNER MEMBRANE PROTEIN YFJD"/>
    <property type="match status" value="1"/>
</dbReference>
<dbReference type="OrthoDB" id="9798188at2"/>
<comment type="subcellular location">
    <subcellularLocation>
        <location evidence="1">Cell membrane</location>
        <topology evidence="1">Multi-pass membrane protein</topology>
    </subcellularLocation>
</comment>
<feature type="transmembrane region" description="Helical" evidence="11">
    <location>
        <begin position="16"/>
        <end position="35"/>
    </location>
</feature>
<name>A0A5C6VAF8_9FLAO</name>
<dbReference type="Gene3D" id="3.10.580.10">
    <property type="entry name" value="CBS-domain"/>
    <property type="match status" value="1"/>
</dbReference>
<keyword evidence="15" id="KW-1185">Reference proteome</keyword>
<dbReference type="SUPFAM" id="SSF56176">
    <property type="entry name" value="FAD-binding/transporter-associated domain-like"/>
    <property type="match status" value="1"/>
</dbReference>
<dbReference type="InterPro" id="IPR019862">
    <property type="entry name" value="Motility-assoc_prot_GldE"/>
</dbReference>
<evidence type="ECO:0000256" key="6">
    <source>
        <dbReference type="ARBA" id="ARBA00022989"/>
    </source>
</evidence>
<keyword evidence="8 10" id="KW-0472">Membrane</keyword>
<feature type="domain" description="CNNM transmembrane" evidence="13">
    <location>
        <begin position="14"/>
        <end position="201"/>
    </location>
</feature>